<evidence type="ECO:0000259" key="1">
    <source>
        <dbReference type="Pfam" id="PF00561"/>
    </source>
</evidence>
<organism evidence="2 3">
    <name type="scientific">Tissierella pigra</name>
    <dbReference type="NCBI Taxonomy" id="2607614"/>
    <lineage>
        <taxon>Bacteria</taxon>
        <taxon>Bacillati</taxon>
        <taxon>Bacillota</taxon>
        <taxon>Tissierellia</taxon>
        <taxon>Tissierellales</taxon>
        <taxon>Tissierellaceae</taxon>
        <taxon>Tissierella</taxon>
    </lineage>
</organism>
<accession>A0A6N7Y487</accession>
<proteinExistence type="predicted"/>
<dbReference type="EMBL" id="VUNQ01000062">
    <property type="protein sequence ID" value="MSU03268.1"/>
    <property type="molecule type" value="Genomic_DNA"/>
</dbReference>
<dbReference type="SUPFAM" id="SSF53474">
    <property type="entry name" value="alpha/beta-Hydrolases"/>
    <property type="match status" value="1"/>
</dbReference>
<comment type="caution">
    <text evidence="2">The sequence shown here is derived from an EMBL/GenBank/DDBJ whole genome shotgun (WGS) entry which is preliminary data.</text>
</comment>
<protein>
    <submittedName>
        <fullName evidence="2">Alpha/beta hydrolase</fullName>
    </submittedName>
</protein>
<keyword evidence="2" id="KW-0378">Hydrolase</keyword>
<dbReference type="GO" id="GO:0046464">
    <property type="term" value="P:acylglycerol catabolic process"/>
    <property type="evidence" value="ECO:0007669"/>
    <property type="project" value="TreeGrafter"/>
</dbReference>
<dbReference type="AlphaFoldDB" id="A0A6N7Y487"/>
<dbReference type="Gene3D" id="3.40.50.1820">
    <property type="entry name" value="alpha/beta hydrolase"/>
    <property type="match status" value="1"/>
</dbReference>
<evidence type="ECO:0000313" key="3">
    <source>
        <dbReference type="Proteomes" id="UP000469523"/>
    </source>
</evidence>
<keyword evidence="3" id="KW-1185">Reference proteome</keyword>
<dbReference type="GO" id="GO:0047372">
    <property type="term" value="F:monoacylglycerol lipase activity"/>
    <property type="evidence" value="ECO:0007669"/>
    <property type="project" value="TreeGrafter"/>
</dbReference>
<evidence type="ECO:0000313" key="2">
    <source>
        <dbReference type="EMBL" id="MSU03268.1"/>
    </source>
</evidence>
<dbReference type="PRINTS" id="PR00111">
    <property type="entry name" value="ABHYDROLASE"/>
</dbReference>
<reference evidence="2 3" key="1">
    <citation type="submission" date="2019-09" db="EMBL/GenBank/DDBJ databases">
        <title>In-depth cultivation of the pig gut microbiome towards novel bacterial diversity and tailored functional studies.</title>
        <authorList>
            <person name="Wylensek D."/>
            <person name="Hitch T.C.A."/>
            <person name="Clavel T."/>
        </authorList>
    </citation>
    <scope>NUCLEOTIDE SEQUENCE [LARGE SCALE GENOMIC DNA]</scope>
    <source>
        <strain evidence="2 3">WCA3-693-APC-4?</strain>
    </source>
</reference>
<gene>
    <name evidence="2" type="ORF">FYJ83_17550</name>
</gene>
<dbReference type="Pfam" id="PF00561">
    <property type="entry name" value="Abhydrolase_1"/>
    <property type="match status" value="1"/>
</dbReference>
<dbReference type="GO" id="GO:0016020">
    <property type="term" value="C:membrane"/>
    <property type="evidence" value="ECO:0007669"/>
    <property type="project" value="TreeGrafter"/>
</dbReference>
<dbReference type="InterPro" id="IPR050266">
    <property type="entry name" value="AB_hydrolase_sf"/>
</dbReference>
<dbReference type="InterPro" id="IPR029058">
    <property type="entry name" value="AB_hydrolase_fold"/>
</dbReference>
<name>A0A6N7Y487_9FIRM</name>
<dbReference type="PANTHER" id="PTHR43798">
    <property type="entry name" value="MONOACYLGLYCEROL LIPASE"/>
    <property type="match status" value="1"/>
</dbReference>
<sequence>MIACLLLLYLIVQRVRCGFAVKNARSRLEIYDAQTARLSYGNMTYVDQGSGDTILSIHGIFGGYDQAFDTCKDKVDTYRIIAPSRFGYLGSEVLGNGTPAEQATAYVELLDNLGVDKVYLLATSAGGTVAIRFALDYPERTEGLILYCSAPPLIQKPDTYLKYQGPPAFLCNNYAMFLISPLFEPIMGMESSTIYSMLPINMRNIGVEIDASITNPDMAKNYVKYPIEELQVPTLILHAKDDKMSNYYDMKKAAVRFPNCTFVTFETGGHLMTGHSEEIDKALYNFIEK</sequence>
<dbReference type="Proteomes" id="UP000469523">
    <property type="component" value="Unassembled WGS sequence"/>
</dbReference>
<feature type="domain" description="AB hydrolase-1" evidence="1">
    <location>
        <begin position="53"/>
        <end position="158"/>
    </location>
</feature>
<dbReference type="PANTHER" id="PTHR43798:SF33">
    <property type="entry name" value="HYDROLASE, PUTATIVE (AFU_ORTHOLOGUE AFUA_2G14860)-RELATED"/>
    <property type="match status" value="1"/>
</dbReference>
<dbReference type="InterPro" id="IPR000073">
    <property type="entry name" value="AB_hydrolase_1"/>
</dbReference>